<keyword evidence="2 4" id="KW-0067">ATP-binding</keyword>
<dbReference type="EMBL" id="JAKFFV010000014">
    <property type="protein sequence ID" value="MCF2500990.1"/>
    <property type="molecule type" value="Genomic_DNA"/>
</dbReference>
<dbReference type="RefSeq" id="WP_235179288.1">
    <property type="nucleotide sequence ID" value="NZ_JAKFFV010000014.1"/>
</dbReference>
<evidence type="ECO:0000259" key="3">
    <source>
        <dbReference type="PROSITE" id="PS50893"/>
    </source>
</evidence>
<sequence>MLQIGHKTMLDSQRSCLYHSRFAPNSYLCPLIDLGVYMALVSLLGVSARKFNTTVLSDIDWNVEPGQHWAIIGPNGSGKTILLDVLAGKWPVAKGKISYNLQTQLRQAIELVSNDYSFNRIVSAGAEYYQQRFHAYESERAPSVRAILTDQLKPVGTVNENSVQLAPATVSDAELNNVASLLSITHLLDHPFVTLSNGETRRMLLAKSLLKRPEILILDNAFSGLDVHSREVLRNALTELAQSGVTIIMATTATEIPPCITHVMELNEGQITALREIRDYQTASATHIHNPKPDPEKLAHFGLPQHIDFNNAIDMRDIHVRYHDQLILDHVNWKIAKGEKWALSGPNGSGKSTLLSIITADNPQRFANDYDLFDQKRGGVGASIWDIKQKIGHVSPELHLYFPRETSVFKTIASGFFDATGVFFKKLTEQQIERVHEVAALLHVDHLIEKKFSELSKGQQRMVLLARALVKNPPLLILDEPCQGLDADAIEYFKAVVDAICDTPERTLIYVSHYPNEIPSCVTKTLRLEKGKVLE</sequence>
<evidence type="ECO:0000313" key="5">
    <source>
        <dbReference type="Proteomes" id="UP001139411"/>
    </source>
</evidence>
<dbReference type="InterPro" id="IPR017871">
    <property type="entry name" value="ABC_transporter-like_CS"/>
</dbReference>
<dbReference type="Pfam" id="PF00005">
    <property type="entry name" value="ABC_tran"/>
    <property type="match status" value="2"/>
</dbReference>
<dbReference type="PROSITE" id="PS50893">
    <property type="entry name" value="ABC_TRANSPORTER_2"/>
    <property type="match status" value="2"/>
</dbReference>
<dbReference type="PANTHER" id="PTHR43514">
    <property type="entry name" value="ABC TRANSPORTER I FAMILY MEMBER 10"/>
    <property type="match status" value="1"/>
</dbReference>
<reference evidence="4" key="1">
    <citation type="submission" date="2022-01" db="EMBL/GenBank/DDBJ databases">
        <title>Novel species in genus Dyadobacter.</title>
        <authorList>
            <person name="Ma C."/>
        </authorList>
    </citation>
    <scope>NUCLEOTIDE SEQUENCE</scope>
    <source>
        <strain evidence="4">CY357</strain>
    </source>
</reference>
<dbReference type="InterPro" id="IPR003593">
    <property type="entry name" value="AAA+_ATPase"/>
</dbReference>
<dbReference type="InterPro" id="IPR027417">
    <property type="entry name" value="P-loop_NTPase"/>
</dbReference>
<dbReference type="GO" id="GO:0005524">
    <property type="term" value="F:ATP binding"/>
    <property type="evidence" value="ECO:0007669"/>
    <property type="project" value="UniProtKB-KW"/>
</dbReference>
<dbReference type="PANTHER" id="PTHR43514:SF4">
    <property type="entry name" value="ABC TRANSPORTER I FAMILY MEMBER 10"/>
    <property type="match status" value="1"/>
</dbReference>
<evidence type="ECO:0000313" key="4">
    <source>
        <dbReference type="EMBL" id="MCF2500990.1"/>
    </source>
</evidence>
<dbReference type="GO" id="GO:0016887">
    <property type="term" value="F:ATP hydrolysis activity"/>
    <property type="evidence" value="ECO:0007669"/>
    <property type="project" value="InterPro"/>
</dbReference>
<feature type="domain" description="ABC transporter" evidence="3">
    <location>
        <begin position="313"/>
        <end position="535"/>
    </location>
</feature>
<accession>A0A9X1QGI8</accession>
<dbReference type="InterPro" id="IPR050334">
    <property type="entry name" value="Molybdenum_import_ModC"/>
</dbReference>
<gene>
    <name evidence="4" type="ORF">L0661_21890</name>
</gene>
<organism evidence="4 5">
    <name type="scientific">Dyadobacter chenhuakuii</name>
    <dbReference type="NCBI Taxonomy" id="2909339"/>
    <lineage>
        <taxon>Bacteria</taxon>
        <taxon>Pseudomonadati</taxon>
        <taxon>Bacteroidota</taxon>
        <taxon>Cytophagia</taxon>
        <taxon>Cytophagales</taxon>
        <taxon>Spirosomataceae</taxon>
        <taxon>Dyadobacter</taxon>
    </lineage>
</organism>
<evidence type="ECO:0000256" key="2">
    <source>
        <dbReference type="ARBA" id="ARBA00022840"/>
    </source>
</evidence>
<dbReference type="PROSITE" id="PS00211">
    <property type="entry name" value="ABC_TRANSPORTER_1"/>
    <property type="match status" value="1"/>
</dbReference>
<dbReference type="SMART" id="SM00382">
    <property type="entry name" value="AAA"/>
    <property type="match status" value="2"/>
</dbReference>
<dbReference type="Gene3D" id="3.40.50.300">
    <property type="entry name" value="P-loop containing nucleotide triphosphate hydrolases"/>
    <property type="match status" value="2"/>
</dbReference>
<dbReference type="SUPFAM" id="SSF52540">
    <property type="entry name" value="P-loop containing nucleoside triphosphate hydrolases"/>
    <property type="match status" value="2"/>
</dbReference>
<evidence type="ECO:0000256" key="1">
    <source>
        <dbReference type="ARBA" id="ARBA00022741"/>
    </source>
</evidence>
<dbReference type="Proteomes" id="UP001139411">
    <property type="component" value="Unassembled WGS sequence"/>
</dbReference>
<proteinExistence type="predicted"/>
<name>A0A9X1QGI8_9BACT</name>
<dbReference type="AlphaFoldDB" id="A0A9X1QGI8"/>
<dbReference type="InterPro" id="IPR003439">
    <property type="entry name" value="ABC_transporter-like_ATP-bd"/>
</dbReference>
<comment type="caution">
    <text evidence="4">The sequence shown here is derived from an EMBL/GenBank/DDBJ whole genome shotgun (WGS) entry which is preliminary data.</text>
</comment>
<feature type="domain" description="ABC transporter" evidence="3">
    <location>
        <begin position="41"/>
        <end position="293"/>
    </location>
</feature>
<keyword evidence="1" id="KW-0547">Nucleotide-binding</keyword>
<protein>
    <submittedName>
        <fullName evidence="4">ATP-binding cassette domain-containing protein</fullName>
    </submittedName>
</protein>